<evidence type="ECO:0000313" key="2">
    <source>
        <dbReference type="EMBL" id="EPH44161.1"/>
    </source>
</evidence>
<dbReference type="Proteomes" id="UP000014629">
    <property type="component" value="Unassembled WGS sequence"/>
</dbReference>
<dbReference type="Gene3D" id="3.40.50.150">
    <property type="entry name" value="Vaccinia Virus protein VP39"/>
    <property type="match status" value="1"/>
</dbReference>
<gene>
    <name evidence="2" type="ORF">STRAU_2768</name>
</gene>
<organism evidence="2 3">
    <name type="scientific">Streptomyces aurantiacus JA 4570</name>
    <dbReference type="NCBI Taxonomy" id="1286094"/>
    <lineage>
        <taxon>Bacteria</taxon>
        <taxon>Bacillati</taxon>
        <taxon>Actinomycetota</taxon>
        <taxon>Actinomycetes</taxon>
        <taxon>Kitasatosporales</taxon>
        <taxon>Streptomycetaceae</taxon>
        <taxon>Streptomyces</taxon>
        <taxon>Streptomyces aurantiacus group</taxon>
    </lineage>
</organism>
<comment type="caution">
    <text evidence="2">The sequence shown here is derived from an EMBL/GenBank/DDBJ whole genome shotgun (WGS) entry which is preliminary data.</text>
</comment>
<keyword evidence="3" id="KW-1185">Reference proteome</keyword>
<name>S3ZKY8_9ACTN</name>
<dbReference type="Pfam" id="PF13649">
    <property type="entry name" value="Methyltransf_25"/>
    <property type="match status" value="1"/>
</dbReference>
<protein>
    <recommendedName>
        <fullName evidence="1">Methyltransferase domain-containing protein</fullName>
    </recommendedName>
</protein>
<dbReference type="RefSeq" id="WP_016640897.1">
    <property type="nucleotide sequence ID" value="NZ_AOPZ01000110.1"/>
</dbReference>
<evidence type="ECO:0000313" key="3">
    <source>
        <dbReference type="Proteomes" id="UP000014629"/>
    </source>
</evidence>
<sequence>MVNSYAALSGHYDRIMTSGYYDYGDYARTLLDLLADRPRLLEIGTGTGLVVEKLLELAPAGAAPDITGIDHTESMLAQARARVGERARFLRQDVLRMDVPADFDAAFSVGGVWYHTPDPDAAEGATLLCSHLVEDADNIQGLRNVHASLRPGGVLLLARQPAHHDHTRELPDGLVYAQTIRRTGEGRYVKDYYVTRRDDGHVEAHQRSPFRAYPQERGLDLLEKCGFRAAYVSDNGLFHVYSRR</sequence>
<dbReference type="PANTHER" id="PTHR43464:SF92">
    <property type="entry name" value="SLR1071 PROTEIN"/>
    <property type="match status" value="1"/>
</dbReference>
<evidence type="ECO:0000259" key="1">
    <source>
        <dbReference type="Pfam" id="PF13649"/>
    </source>
</evidence>
<reference evidence="2 3" key="1">
    <citation type="submission" date="2013-02" db="EMBL/GenBank/DDBJ databases">
        <title>Draft Genome Sequence of Streptomyces aurantiacus, Which Produces Setomimycin.</title>
        <authorList>
            <person name="Gruening B.A."/>
            <person name="Praeg A."/>
            <person name="Erxleben A."/>
            <person name="Guenther S."/>
            <person name="Mueller M."/>
        </authorList>
    </citation>
    <scope>NUCLEOTIDE SEQUENCE [LARGE SCALE GENOMIC DNA]</scope>
    <source>
        <strain evidence="2 3">JA 4570</strain>
    </source>
</reference>
<dbReference type="PATRIC" id="fig|1286094.4.peg.2740"/>
<dbReference type="OrthoDB" id="4150581at2"/>
<feature type="domain" description="Methyltransferase" evidence="1">
    <location>
        <begin position="41"/>
        <end position="125"/>
    </location>
</feature>
<dbReference type="EMBL" id="AOPZ01000110">
    <property type="protein sequence ID" value="EPH44161.1"/>
    <property type="molecule type" value="Genomic_DNA"/>
</dbReference>
<dbReference type="InterPro" id="IPR041698">
    <property type="entry name" value="Methyltransf_25"/>
</dbReference>
<dbReference type="AlphaFoldDB" id="S3ZKY8"/>
<dbReference type="CDD" id="cd02440">
    <property type="entry name" value="AdoMet_MTases"/>
    <property type="match status" value="1"/>
</dbReference>
<accession>S3ZKY8</accession>
<dbReference type="PANTHER" id="PTHR43464">
    <property type="entry name" value="METHYLTRANSFERASE"/>
    <property type="match status" value="1"/>
</dbReference>
<dbReference type="SUPFAM" id="SSF53335">
    <property type="entry name" value="S-adenosyl-L-methionine-dependent methyltransferases"/>
    <property type="match status" value="1"/>
</dbReference>
<dbReference type="InterPro" id="IPR029063">
    <property type="entry name" value="SAM-dependent_MTases_sf"/>
</dbReference>
<dbReference type="GO" id="GO:0008168">
    <property type="term" value="F:methyltransferase activity"/>
    <property type="evidence" value="ECO:0007669"/>
    <property type="project" value="TreeGrafter"/>
</dbReference>
<proteinExistence type="predicted"/>